<evidence type="ECO:0000313" key="2">
    <source>
        <dbReference type="Proteomes" id="UP000282312"/>
    </source>
</evidence>
<dbReference type="Proteomes" id="UP000282312">
    <property type="component" value="Unassembled WGS sequence"/>
</dbReference>
<evidence type="ECO:0000313" key="1">
    <source>
        <dbReference type="EMBL" id="RQW93789.1"/>
    </source>
</evidence>
<comment type="caution">
    <text evidence="1">The sequence shown here is derived from an EMBL/GenBank/DDBJ whole genome shotgun (WGS) entry which is preliminary data.</text>
</comment>
<organism evidence="1 2">
    <name type="scientific">Micromonospora inaquosa</name>
    <dbReference type="NCBI Taxonomy" id="2203716"/>
    <lineage>
        <taxon>Bacteria</taxon>
        <taxon>Bacillati</taxon>
        <taxon>Actinomycetota</taxon>
        <taxon>Actinomycetes</taxon>
        <taxon>Micromonosporales</taxon>
        <taxon>Micromonosporaceae</taxon>
        <taxon>Micromonospora</taxon>
    </lineage>
</organism>
<reference evidence="1 2" key="1">
    <citation type="submission" date="2018-05" db="EMBL/GenBank/DDBJ databases">
        <title>Micromonospora from Atacama Desert.</title>
        <authorList>
            <person name="Carro L."/>
            <person name="Goodfellow M."/>
            <person name="Klenk H.-P."/>
        </authorList>
    </citation>
    <scope>NUCLEOTIDE SEQUENCE [LARGE SCALE GENOMIC DNA]</scope>
    <source>
        <strain evidence="1 2">LB39</strain>
    </source>
</reference>
<evidence type="ECO:0008006" key="3">
    <source>
        <dbReference type="Google" id="ProtNLM"/>
    </source>
</evidence>
<gene>
    <name evidence="1" type="ORF">DLJ59_35730</name>
</gene>
<name>A0A3N9VZZ0_9ACTN</name>
<dbReference type="AlphaFoldDB" id="A0A3N9VZZ0"/>
<proteinExistence type="predicted"/>
<dbReference type="Pfam" id="PF19614">
    <property type="entry name" value="DUF6119"/>
    <property type="match status" value="1"/>
</dbReference>
<dbReference type="InterPro" id="IPR026487">
    <property type="entry name" value="CHP04141"/>
</dbReference>
<sequence>MDVRRASQPTTTRPTNRRVVRKDVTRPPYDAPTLFDLDLPERPEGTYLTSVYQLERVAPTVEGLHDAVNHRYVRQHDFLVEDRRVAGAPALLVHGTVPRSRADWCDVLASVTGEAIDLGFSSGGAALLVAVDDHVYALAYGTVGRHMVDLDLANSGFGIGFAVRSLAPDEIKQVRRRVFGTTGRVDRNMVPGGQHIRMYGIDKWGEIVGQVCGRTFNRNLTVCRSTGKATPVEGSDTLRIHLGVEPSSLLADLREVDRVCKQEAPFADSEFITQIRPVPARDPRLSTVEEELDRLLRLPDPVEVGLAVPGRVFGEIERIQSYKLRVPKSGLAPARLPELTLADVLTQTEGVPDGERWASLCNGRVTVYADAAGDEEIGSTAVSRWVTAQLAHGESQLLLHEGGWYEIGDQHRTFLRDEIEQILTGPASFALPAWTADLTDEEAYNIRAAEVRGLTLLDRKLLRTDQHHRGIEACDLLGPDNELIHVKRAKGSSALSHLFAQGEVSVDALRYEADARTALVEMVKRQRSGRVIDLNFQPRKVIYAIALGSGKPLTVDSLFTFAQVALYRAMKSLRNEGVEVEVIGIPST</sequence>
<keyword evidence="2" id="KW-1185">Reference proteome</keyword>
<accession>A0A3N9VZZ0</accession>
<protein>
    <recommendedName>
        <fullName evidence="3">Sporadically distributed protein, TIGR04141 family</fullName>
    </recommendedName>
</protein>
<dbReference type="NCBIfam" id="TIGR04141">
    <property type="entry name" value="TIGR04141 family sporadically distributed protein"/>
    <property type="match status" value="1"/>
</dbReference>
<dbReference type="EMBL" id="QGSZ01000398">
    <property type="protein sequence ID" value="RQW93789.1"/>
    <property type="molecule type" value="Genomic_DNA"/>
</dbReference>